<evidence type="ECO:0000256" key="1">
    <source>
        <dbReference type="ARBA" id="ARBA00023015"/>
    </source>
</evidence>
<keyword evidence="2" id="KW-0238">DNA-binding</keyword>
<reference evidence="5 6" key="1">
    <citation type="submission" date="2018-08" db="EMBL/GenBank/DDBJ databases">
        <title>Henriciella mobilis sp. nov., isolated from seawater.</title>
        <authorList>
            <person name="Cheng H."/>
            <person name="Wu Y.-H."/>
            <person name="Xu X.-W."/>
            <person name="Guo L.-L."/>
        </authorList>
    </citation>
    <scope>NUCLEOTIDE SEQUENCE [LARGE SCALE GENOMIC DNA]</scope>
    <source>
        <strain evidence="5 6">JN25</strain>
    </source>
</reference>
<dbReference type="Pfam" id="PF12833">
    <property type="entry name" value="HTH_18"/>
    <property type="match status" value="1"/>
</dbReference>
<dbReference type="EMBL" id="QWFX01000016">
    <property type="protein sequence ID" value="RIJ26464.1"/>
    <property type="molecule type" value="Genomic_DNA"/>
</dbReference>
<dbReference type="PROSITE" id="PS01124">
    <property type="entry name" value="HTH_ARAC_FAMILY_2"/>
    <property type="match status" value="1"/>
</dbReference>
<accession>A0A399R730</accession>
<dbReference type="InterPro" id="IPR009057">
    <property type="entry name" value="Homeodomain-like_sf"/>
</dbReference>
<evidence type="ECO:0000256" key="2">
    <source>
        <dbReference type="ARBA" id="ARBA00023125"/>
    </source>
</evidence>
<evidence type="ECO:0000259" key="4">
    <source>
        <dbReference type="PROSITE" id="PS01124"/>
    </source>
</evidence>
<sequence>MAWGGQFVFGDAFAAYFGPSDDNDLHEHAAYQIVLSAEADAIVIDETGDQHAGRGFLIRPMIPHAVQCDSDIALIYLDPQSGIALDLANRLDPDDIAALDLEDMPFRVPPNSDDLFAQLNDLSVSTPSNLDARLEAVLAELRDEPGRWSITEAAARVGLSESRLRVLARKQFGVPLSTWLVWRKLECSAKALAAGASLAEAAFAGGFSDQAHFTRAMRRMFGITPSVASRSLTGRS</sequence>
<keyword evidence="6" id="KW-1185">Reference proteome</keyword>
<dbReference type="GO" id="GO:0043565">
    <property type="term" value="F:sequence-specific DNA binding"/>
    <property type="evidence" value="ECO:0007669"/>
    <property type="project" value="InterPro"/>
</dbReference>
<dbReference type="PROSITE" id="PS00041">
    <property type="entry name" value="HTH_ARAC_FAMILY_1"/>
    <property type="match status" value="1"/>
</dbReference>
<gene>
    <name evidence="5" type="ORF">D1223_15905</name>
</gene>
<comment type="caution">
    <text evidence="5">The sequence shown here is derived from an EMBL/GenBank/DDBJ whole genome shotgun (WGS) entry which is preliminary data.</text>
</comment>
<evidence type="ECO:0000256" key="3">
    <source>
        <dbReference type="ARBA" id="ARBA00023163"/>
    </source>
</evidence>
<dbReference type="InterPro" id="IPR050204">
    <property type="entry name" value="AraC_XylS_family_regulators"/>
</dbReference>
<dbReference type="PANTHER" id="PTHR46796">
    <property type="entry name" value="HTH-TYPE TRANSCRIPTIONAL ACTIVATOR RHAS-RELATED"/>
    <property type="match status" value="1"/>
</dbReference>
<evidence type="ECO:0000313" key="5">
    <source>
        <dbReference type="EMBL" id="RIJ26464.1"/>
    </source>
</evidence>
<keyword evidence="1" id="KW-0805">Transcription regulation</keyword>
<evidence type="ECO:0000313" key="6">
    <source>
        <dbReference type="Proteomes" id="UP000266385"/>
    </source>
</evidence>
<dbReference type="Proteomes" id="UP000266385">
    <property type="component" value="Unassembled WGS sequence"/>
</dbReference>
<dbReference type="GO" id="GO:0003700">
    <property type="term" value="F:DNA-binding transcription factor activity"/>
    <property type="evidence" value="ECO:0007669"/>
    <property type="project" value="InterPro"/>
</dbReference>
<proteinExistence type="predicted"/>
<dbReference type="SUPFAM" id="SSF46689">
    <property type="entry name" value="Homeodomain-like"/>
    <property type="match status" value="1"/>
</dbReference>
<keyword evidence="3" id="KW-0804">Transcription</keyword>
<dbReference type="RefSeq" id="WP_119377421.1">
    <property type="nucleotide sequence ID" value="NZ_QWFX01000016.1"/>
</dbReference>
<feature type="domain" description="HTH araC/xylS-type" evidence="4">
    <location>
        <begin position="132"/>
        <end position="231"/>
    </location>
</feature>
<dbReference type="InterPro" id="IPR018060">
    <property type="entry name" value="HTH_AraC"/>
</dbReference>
<organism evidence="5 6">
    <name type="scientific">Henriciella mobilis</name>
    <dbReference type="NCBI Taxonomy" id="2305467"/>
    <lineage>
        <taxon>Bacteria</taxon>
        <taxon>Pseudomonadati</taxon>
        <taxon>Pseudomonadota</taxon>
        <taxon>Alphaproteobacteria</taxon>
        <taxon>Hyphomonadales</taxon>
        <taxon>Hyphomonadaceae</taxon>
        <taxon>Henriciella</taxon>
    </lineage>
</organism>
<dbReference type="SMART" id="SM00342">
    <property type="entry name" value="HTH_ARAC"/>
    <property type="match status" value="1"/>
</dbReference>
<dbReference type="InterPro" id="IPR018062">
    <property type="entry name" value="HTH_AraC-typ_CS"/>
</dbReference>
<dbReference type="OrthoDB" id="9809338at2"/>
<dbReference type="AlphaFoldDB" id="A0A399R730"/>
<name>A0A399R730_9PROT</name>
<protein>
    <submittedName>
        <fullName evidence="5">AraC family transcriptional regulator</fullName>
    </submittedName>
</protein>
<dbReference type="Gene3D" id="1.10.10.60">
    <property type="entry name" value="Homeodomain-like"/>
    <property type="match status" value="1"/>
</dbReference>